<dbReference type="Pfam" id="PF26211">
    <property type="entry name" value="Phage_phiTE_072"/>
    <property type="match status" value="1"/>
</dbReference>
<evidence type="ECO:0000313" key="1">
    <source>
        <dbReference type="EMBL" id="XCN66796.1"/>
    </source>
</evidence>
<sequence>MKIEKSTVTKLVISDVPRLDPITVFLEDFGRRDCPVENNPGYQTAQGKITISCWDKSWNAYWGGMGPRTVAQFVNSCDAAYVLNCLSRGLDSTRFSGSALKDLAAKCVLERRRHRNMHTWELGSLDADDARELWDRIDELANIENPNECWHHGELLTDLFGDEWHYPVSQHAIEPNHDYDYLLRIVEAVQKALAEPLAEAA</sequence>
<organism evidence="1">
    <name type="scientific">Pseudomonas syringae CC1417</name>
    <dbReference type="NCBI Taxonomy" id="1357272"/>
    <lineage>
        <taxon>Bacteria</taxon>
        <taxon>Pseudomonadati</taxon>
        <taxon>Pseudomonadota</taxon>
        <taxon>Gammaproteobacteria</taxon>
        <taxon>Pseudomonadales</taxon>
        <taxon>Pseudomonadaceae</taxon>
        <taxon>Pseudomonas</taxon>
        <taxon>Pseudomonas syringae</taxon>
    </lineage>
</organism>
<protein>
    <submittedName>
        <fullName evidence="1">Uncharacterized protein</fullName>
    </submittedName>
</protein>
<name>A0AAU8LEU7_PSESX</name>
<dbReference type="InterPro" id="IPR058701">
    <property type="entry name" value="PhiTE_072-like"/>
</dbReference>
<gene>
    <name evidence="1" type="ORF">N011_20250</name>
</gene>
<reference evidence="1" key="2">
    <citation type="submission" date="2024-07" db="EMBL/GenBank/DDBJ databases">
        <title>A complete genome sequence for Pseudomonas syringae CC1417.</title>
        <authorList>
            <person name="Baltrus D.A."/>
        </authorList>
    </citation>
    <scope>NUCLEOTIDE SEQUENCE</scope>
    <source>
        <strain evidence="1">CC1417</strain>
    </source>
</reference>
<dbReference type="EMBL" id="CP159362">
    <property type="protein sequence ID" value="XCN66796.1"/>
    <property type="molecule type" value="Genomic_DNA"/>
</dbReference>
<reference evidence="1" key="1">
    <citation type="journal article" date="2014" name="Genome Announc.">
        <title>Draft Genome Sequences of a Phylogenetically Diverse Suite of Pseudomonas syringae Strains from Multiple Source Populations.</title>
        <authorList>
            <person name="Baltrus D.A."/>
            <person name="Yourstone S."/>
            <person name="Lind A."/>
            <person name="Guilbaud C."/>
            <person name="Sands D.C."/>
            <person name="Jones C.D."/>
            <person name="Morris C.E."/>
            <person name="Dangl J.L."/>
        </authorList>
    </citation>
    <scope>NUCLEOTIDE SEQUENCE</scope>
    <source>
        <strain evidence="1">CC1417</strain>
    </source>
</reference>
<dbReference type="RefSeq" id="WP_024695371.1">
    <property type="nucleotide sequence ID" value="NZ_CP159362.1"/>
</dbReference>
<proteinExistence type="predicted"/>
<accession>A0AAU8LEU7</accession>
<dbReference type="AlphaFoldDB" id="A0AAU8LEU7"/>